<dbReference type="Pfam" id="PF00248">
    <property type="entry name" value="Aldo_ket_red"/>
    <property type="match status" value="1"/>
</dbReference>
<dbReference type="InterPro" id="IPR020471">
    <property type="entry name" value="AKR"/>
</dbReference>
<feature type="active site" description="Proton donor" evidence="4">
    <location>
        <position position="54"/>
    </location>
</feature>
<accession>A0A0A5GHL0</accession>
<feature type="domain" description="NADP-dependent oxidoreductase" evidence="7">
    <location>
        <begin position="31"/>
        <end position="261"/>
    </location>
</feature>
<evidence type="ECO:0000256" key="2">
    <source>
        <dbReference type="ARBA" id="ARBA00022857"/>
    </source>
</evidence>
<dbReference type="GO" id="GO:0016616">
    <property type="term" value="F:oxidoreductase activity, acting on the CH-OH group of donors, NAD or NADP as acceptor"/>
    <property type="evidence" value="ECO:0007669"/>
    <property type="project" value="UniProtKB-ARBA"/>
</dbReference>
<organism evidence="8 9">
    <name type="scientific">Pontibacillus halophilus JSM 076056 = DSM 19796</name>
    <dbReference type="NCBI Taxonomy" id="1385510"/>
    <lineage>
        <taxon>Bacteria</taxon>
        <taxon>Bacillati</taxon>
        <taxon>Bacillota</taxon>
        <taxon>Bacilli</taxon>
        <taxon>Bacillales</taxon>
        <taxon>Bacillaceae</taxon>
        <taxon>Pontibacillus</taxon>
    </lineage>
</organism>
<dbReference type="InterPro" id="IPR036812">
    <property type="entry name" value="NAD(P)_OxRdtase_dom_sf"/>
</dbReference>
<comment type="caution">
    <text evidence="8">The sequence shown here is derived from an EMBL/GenBank/DDBJ whole genome shotgun (WGS) entry which is preliminary data.</text>
</comment>
<dbReference type="SUPFAM" id="SSF51430">
    <property type="entry name" value="NAD(P)-linked oxidoreductase"/>
    <property type="match status" value="1"/>
</dbReference>
<dbReference type="InterPro" id="IPR023210">
    <property type="entry name" value="NADP_OxRdtase_dom"/>
</dbReference>
<dbReference type="PRINTS" id="PR00069">
    <property type="entry name" value="ALDKETRDTASE"/>
</dbReference>
<evidence type="ECO:0000256" key="1">
    <source>
        <dbReference type="ARBA" id="ARBA00007905"/>
    </source>
</evidence>
<keyword evidence="2" id="KW-0521">NADP</keyword>
<evidence type="ECO:0000259" key="7">
    <source>
        <dbReference type="Pfam" id="PF00248"/>
    </source>
</evidence>
<dbReference type="PIRSF" id="PIRSF000097">
    <property type="entry name" value="AKR"/>
    <property type="match status" value="1"/>
</dbReference>
<evidence type="ECO:0000313" key="8">
    <source>
        <dbReference type="EMBL" id="KGX90713.1"/>
    </source>
</evidence>
<dbReference type="PROSITE" id="PS00062">
    <property type="entry name" value="ALDOKETO_REDUCTASE_2"/>
    <property type="match status" value="1"/>
</dbReference>
<dbReference type="eggNOG" id="COG0656">
    <property type="taxonomic scope" value="Bacteria"/>
</dbReference>
<dbReference type="PROSITE" id="PS00798">
    <property type="entry name" value="ALDOKETO_REDUCTASE_1"/>
    <property type="match status" value="1"/>
</dbReference>
<evidence type="ECO:0000313" key="9">
    <source>
        <dbReference type="Proteomes" id="UP000030528"/>
    </source>
</evidence>
<dbReference type="PROSITE" id="PS00063">
    <property type="entry name" value="ALDOKETO_REDUCTASE_3"/>
    <property type="match status" value="1"/>
</dbReference>
<comment type="similarity">
    <text evidence="1">Belongs to the aldo/keto reductase family.</text>
</comment>
<proteinExistence type="inferred from homology"/>
<dbReference type="OrthoDB" id="9804790at2"/>
<keyword evidence="3" id="KW-0560">Oxidoreductase</keyword>
<reference evidence="8 9" key="1">
    <citation type="submission" date="2013-08" db="EMBL/GenBank/DDBJ databases">
        <authorList>
            <person name="Huang J."/>
            <person name="Wang G."/>
        </authorList>
    </citation>
    <scope>NUCLEOTIDE SEQUENCE [LARGE SCALE GENOMIC DNA]</scope>
    <source>
        <strain evidence="8 9">JSM 076056</strain>
    </source>
</reference>
<dbReference type="EMBL" id="AVPE01000013">
    <property type="protein sequence ID" value="KGX90713.1"/>
    <property type="molecule type" value="Genomic_DNA"/>
</dbReference>
<name>A0A0A5GHL0_9BACI</name>
<feature type="site" description="Lowers pKa of active site Tyr" evidence="6">
    <location>
        <position position="79"/>
    </location>
</feature>
<evidence type="ECO:0000256" key="6">
    <source>
        <dbReference type="PIRSR" id="PIRSR000097-3"/>
    </source>
</evidence>
<protein>
    <submittedName>
        <fullName evidence="8">Glyoxal reductase</fullName>
    </submittedName>
</protein>
<dbReference type="AlphaFoldDB" id="A0A0A5GHL0"/>
<evidence type="ECO:0000256" key="5">
    <source>
        <dbReference type="PIRSR" id="PIRSR000097-2"/>
    </source>
</evidence>
<sequence>MNMNLSSTATLHNGVGMPWVGLGVYKVDSGAEGAEIVQTALNVGYRSIDTASFYDNEESVGQALKATNVPREELFVTTKVWNNEQGYEETLAAFDRSMEKLGLDYLDLYLIHWPVPGKFKDTWKALEKLYKDGRVKAIGVSNFEPHHLEELLEVAEITPMVNQIEMHPQLNQKHIRYYCAQHTIQVVAWSPIGRGRFFENETIQRLAKAYDKSPAQVILRWEYQHGVITIPKSAKEHRQKENGDVFDFSLTQEEMNEIDSLHTGERIGAHPDEFDYESTM</sequence>
<dbReference type="STRING" id="1385510.GCA_000425205_02891"/>
<dbReference type="InterPro" id="IPR018170">
    <property type="entry name" value="Aldo/ket_reductase_CS"/>
</dbReference>
<gene>
    <name evidence="8" type="ORF">N781_06515</name>
</gene>
<dbReference type="Proteomes" id="UP000030528">
    <property type="component" value="Unassembled WGS sequence"/>
</dbReference>
<keyword evidence="9" id="KW-1185">Reference proteome</keyword>
<dbReference type="PANTHER" id="PTHR43827:SF3">
    <property type="entry name" value="NADP-DEPENDENT OXIDOREDUCTASE DOMAIN-CONTAINING PROTEIN"/>
    <property type="match status" value="1"/>
</dbReference>
<dbReference type="FunFam" id="3.20.20.100:FF:000015">
    <property type="entry name" value="Oxidoreductase, aldo/keto reductase family"/>
    <property type="match status" value="1"/>
</dbReference>
<dbReference type="RefSeq" id="WP_026801167.1">
    <property type="nucleotide sequence ID" value="NZ_AULI01000013.1"/>
</dbReference>
<evidence type="ECO:0000256" key="3">
    <source>
        <dbReference type="ARBA" id="ARBA00023002"/>
    </source>
</evidence>
<dbReference type="Gene3D" id="3.20.20.100">
    <property type="entry name" value="NADP-dependent oxidoreductase domain"/>
    <property type="match status" value="1"/>
</dbReference>
<evidence type="ECO:0000256" key="4">
    <source>
        <dbReference type="PIRSR" id="PIRSR000097-1"/>
    </source>
</evidence>
<dbReference type="PANTHER" id="PTHR43827">
    <property type="entry name" value="2,5-DIKETO-D-GLUCONIC ACID REDUCTASE"/>
    <property type="match status" value="1"/>
</dbReference>
<feature type="binding site" evidence="5">
    <location>
        <position position="112"/>
    </location>
    <ligand>
        <name>substrate</name>
    </ligand>
</feature>